<proteinExistence type="predicted"/>
<dbReference type="PANTHER" id="PTHR46797">
    <property type="entry name" value="HTH-TYPE TRANSCRIPTIONAL REGULATOR"/>
    <property type="match status" value="1"/>
</dbReference>
<gene>
    <name evidence="3" type="ORF">DW914_10760</name>
</gene>
<feature type="domain" description="HTH cro/C1-type" evidence="2">
    <location>
        <begin position="12"/>
        <end position="66"/>
    </location>
</feature>
<dbReference type="Proteomes" id="UP000283492">
    <property type="component" value="Unassembled WGS sequence"/>
</dbReference>
<dbReference type="AlphaFoldDB" id="A0A413TRN9"/>
<dbReference type="Pfam" id="PF01381">
    <property type="entry name" value="HTH_3"/>
    <property type="match status" value="1"/>
</dbReference>
<dbReference type="GO" id="GO:0003700">
    <property type="term" value="F:DNA-binding transcription factor activity"/>
    <property type="evidence" value="ECO:0007669"/>
    <property type="project" value="TreeGrafter"/>
</dbReference>
<dbReference type="CDD" id="cd00093">
    <property type="entry name" value="HTH_XRE"/>
    <property type="match status" value="1"/>
</dbReference>
<dbReference type="InterPro" id="IPR010982">
    <property type="entry name" value="Lambda_DNA-bd_dom_sf"/>
</dbReference>
<dbReference type="SMART" id="SM00530">
    <property type="entry name" value="HTH_XRE"/>
    <property type="match status" value="1"/>
</dbReference>
<evidence type="ECO:0000259" key="2">
    <source>
        <dbReference type="PROSITE" id="PS50943"/>
    </source>
</evidence>
<keyword evidence="1" id="KW-0238">DNA-binding</keyword>
<reference evidence="3 4" key="1">
    <citation type="submission" date="2018-08" db="EMBL/GenBank/DDBJ databases">
        <title>A genome reference for cultivated species of the human gut microbiota.</title>
        <authorList>
            <person name="Zou Y."/>
            <person name="Xue W."/>
            <person name="Luo G."/>
        </authorList>
    </citation>
    <scope>NUCLEOTIDE SEQUENCE [LARGE SCALE GENOMIC DNA]</scope>
    <source>
        <strain evidence="3 4">AM42-1AC</strain>
    </source>
</reference>
<dbReference type="PANTHER" id="PTHR46797:SF1">
    <property type="entry name" value="METHYLPHOSPHONATE SYNTHASE"/>
    <property type="match status" value="1"/>
</dbReference>
<dbReference type="GO" id="GO:0005829">
    <property type="term" value="C:cytosol"/>
    <property type="evidence" value="ECO:0007669"/>
    <property type="project" value="TreeGrafter"/>
</dbReference>
<evidence type="ECO:0000313" key="3">
    <source>
        <dbReference type="EMBL" id="RHA87548.1"/>
    </source>
</evidence>
<comment type="caution">
    <text evidence="3">The sequence shown here is derived from an EMBL/GenBank/DDBJ whole genome shotgun (WGS) entry which is preliminary data.</text>
</comment>
<organism evidence="3 4">
    <name type="scientific">Roseburia inulinivorans</name>
    <dbReference type="NCBI Taxonomy" id="360807"/>
    <lineage>
        <taxon>Bacteria</taxon>
        <taxon>Bacillati</taxon>
        <taxon>Bacillota</taxon>
        <taxon>Clostridia</taxon>
        <taxon>Lachnospirales</taxon>
        <taxon>Lachnospiraceae</taxon>
        <taxon>Roseburia</taxon>
    </lineage>
</organism>
<evidence type="ECO:0000313" key="4">
    <source>
        <dbReference type="Proteomes" id="UP000283492"/>
    </source>
</evidence>
<name>A0A413TRN9_9FIRM</name>
<dbReference type="InterPro" id="IPR050807">
    <property type="entry name" value="TransReg_Diox_bact_type"/>
</dbReference>
<dbReference type="PROSITE" id="PS50943">
    <property type="entry name" value="HTH_CROC1"/>
    <property type="match status" value="1"/>
</dbReference>
<sequence>MNQSVSALGSVVRATRKSKNLSQEALAEKLGVCKRTIIDIEKNTGNPKFELMCMLVRELDLPLYEVFYPEMEDCSEAKNVLMKELSDCSEYEMKIILSVVKSLRCTLKNEKAI</sequence>
<accession>A0A413TRN9</accession>
<dbReference type="RefSeq" id="WP_118581972.1">
    <property type="nucleotide sequence ID" value="NZ_CABJFX010000019.1"/>
</dbReference>
<dbReference type="EMBL" id="QSFX01000019">
    <property type="protein sequence ID" value="RHA87548.1"/>
    <property type="molecule type" value="Genomic_DNA"/>
</dbReference>
<dbReference type="SUPFAM" id="SSF47413">
    <property type="entry name" value="lambda repressor-like DNA-binding domains"/>
    <property type="match status" value="1"/>
</dbReference>
<dbReference type="InterPro" id="IPR001387">
    <property type="entry name" value="Cro/C1-type_HTH"/>
</dbReference>
<dbReference type="GO" id="GO:0003677">
    <property type="term" value="F:DNA binding"/>
    <property type="evidence" value="ECO:0007669"/>
    <property type="project" value="UniProtKB-KW"/>
</dbReference>
<evidence type="ECO:0000256" key="1">
    <source>
        <dbReference type="ARBA" id="ARBA00023125"/>
    </source>
</evidence>
<dbReference type="Gene3D" id="1.10.260.40">
    <property type="entry name" value="lambda repressor-like DNA-binding domains"/>
    <property type="match status" value="1"/>
</dbReference>
<protein>
    <submittedName>
        <fullName evidence="3">XRE family transcriptional regulator</fullName>
    </submittedName>
</protein>